<dbReference type="Gene3D" id="3.10.590.10">
    <property type="entry name" value="ph1033 like domains"/>
    <property type="match status" value="1"/>
</dbReference>
<dbReference type="SUPFAM" id="SSF88697">
    <property type="entry name" value="PUA domain-like"/>
    <property type="match status" value="1"/>
</dbReference>
<evidence type="ECO:0000256" key="1">
    <source>
        <dbReference type="ARBA" id="ARBA00022553"/>
    </source>
</evidence>
<keyword evidence="4" id="KW-1185">Reference proteome</keyword>
<name>A0A7W4W6N9_9GAMM</name>
<protein>
    <submittedName>
        <fullName evidence="3">Putative RNA-binding protein with PUA-like domain</fullName>
    </submittedName>
</protein>
<accession>A0A7W4W6N9</accession>
<sequence length="151" mass="17609">MNYWLMKSEPDAFSIDDLVARPGKREHWDGVRNYQARNFMREMKKGDEILFYHSSCPEPGVVGVAKVVKEAYPDFTDLDPESKYYDPKSSEEKPRWFMVDIQYKKKLKRTVTLKELKQNPQLEGMQLLRKGNRLSVMPVAASEFDAILAMV</sequence>
<reference evidence="3 4" key="1">
    <citation type="submission" date="2020-08" db="EMBL/GenBank/DDBJ databases">
        <title>Genomic Encyclopedia of Type Strains, Phase III (KMG-III): the genomes of soil and plant-associated and newly described type strains.</title>
        <authorList>
            <person name="Whitman W."/>
        </authorList>
    </citation>
    <scope>NUCLEOTIDE SEQUENCE [LARGE SCALE GENOMIC DNA]</scope>
    <source>
        <strain evidence="3 4">CECT 8654</strain>
    </source>
</reference>
<dbReference type="FunFam" id="3.10.590.10:FF:000003">
    <property type="entry name" value="Thymocyte nuclear protein 1"/>
    <property type="match status" value="1"/>
</dbReference>
<dbReference type="CDD" id="cd21133">
    <property type="entry name" value="EVE"/>
    <property type="match status" value="1"/>
</dbReference>
<dbReference type="InterPro" id="IPR047197">
    <property type="entry name" value="THYN1-like_EVE"/>
</dbReference>
<dbReference type="RefSeq" id="WP_183411224.1">
    <property type="nucleotide sequence ID" value="NZ_JACHWY010000003.1"/>
</dbReference>
<feature type="domain" description="EVE" evidence="2">
    <location>
        <begin position="2"/>
        <end position="150"/>
    </location>
</feature>
<evidence type="ECO:0000313" key="4">
    <source>
        <dbReference type="Proteomes" id="UP000537130"/>
    </source>
</evidence>
<dbReference type="EMBL" id="JACHWY010000003">
    <property type="protein sequence ID" value="MBB3048441.1"/>
    <property type="molecule type" value="Genomic_DNA"/>
</dbReference>
<dbReference type="AlphaFoldDB" id="A0A7W4W6N9"/>
<dbReference type="PANTHER" id="PTHR14087:SF7">
    <property type="entry name" value="THYMOCYTE NUCLEAR PROTEIN 1"/>
    <property type="match status" value="1"/>
</dbReference>
<comment type="caution">
    <text evidence="3">The sequence shown here is derived from an EMBL/GenBank/DDBJ whole genome shotgun (WGS) entry which is preliminary data.</text>
</comment>
<dbReference type="InterPro" id="IPR015947">
    <property type="entry name" value="PUA-like_sf"/>
</dbReference>
<proteinExistence type="predicted"/>
<gene>
    <name evidence="3" type="ORF">FHR99_002715</name>
</gene>
<dbReference type="InterPro" id="IPR052181">
    <property type="entry name" value="5hmC_binding"/>
</dbReference>
<dbReference type="Proteomes" id="UP000537130">
    <property type="component" value="Unassembled WGS sequence"/>
</dbReference>
<keyword evidence="1" id="KW-0597">Phosphoprotein</keyword>
<dbReference type="Pfam" id="PF01878">
    <property type="entry name" value="EVE"/>
    <property type="match status" value="1"/>
</dbReference>
<dbReference type="PANTHER" id="PTHR14087">
    <property type="entry name" value="THYMOCYTE NUCLEAR PROTEIN 1"/>
    <property type="match status" value="1"/>
</dbReference>
<evidence type="ECO:0000313" key="3">
    <source>
        <dbReference type="EMBL" id="MBB3048441.1"/>
    </source>
</evidence>
<organism evidence="3 4">
    <name type="scientific">Litorivivens lipolytica</name>
    <dbReference type="NCBI Taxonomy" id="1524264"/>
    <lineage>
        <taxon>Bacteria</taxon>
        <taxon>Pseudomonadati</taxon>
        <taxon>Pseudomonadota</taxon>
        <taxon>Gammaproteobacteria</taxon>
        <taxon>Litorivivens</taxon>
    </lineage>
</organism>
<evidence type="ECO:0000259" key="2">
    <source>
        <dbReference type="Pfam" id="PF01878"/>
    </source>
</evidence>
<dbReference type="InterPro" id="IPR002740">
    <property type="entry name" value="EVE_domain"/>
</dbReference>